<dbReference type="Proteomes" id="UP001153954">
    <property type="component" value="Unassembled WGS sequence"/>
</dbReference>
<evidence type="ECO:0000313" key="1">
    <source>
        <dbReference type="EMBL" id="CAH2103709.1"/>
    </source>
</evidence>
<name>A0AAU9UYP3_EUPED</name>
<organism evidence="1 2">
    <name type="scientific">Euphydryas editha</name>
    <name type="common">Edith's checkerspot</name>
    <dbReference type="NCBI Taxonomy" id="104508"/>
    <lineage>
        <taxon>Eukaryota</taxon>
        <taxon>Metazoa</taxon>
        <taxon>Ecdysozoa</taxon>
        <taxon>Arthropoda</taxon>
        <taxon>Hexapoda</taxon>
        <taxon>Insecta</taxon>
        <taxon>Pterygota</taxon>
        <taxon>Neoptera</taxon>
        <taxon>Endopterygota</taxon>
        <taxon>Lepidoptera</taxon>
        <taxon>Glossata</taxon>
        <taxon>Ditrysia</taxon>
        <taxon>Papilionoidea</taxon>
        <taxon>Nymphalidae</taxon>
        <taxon>Nymphalinae</taxon>
        <taxon>Euphydryas</taxon>
    </lineage>
</organism>
<dbReference type="EMBL" id="CAKOGL010000026">
    <property type="protein sequence ID" value="CAH2103709.1"/>
    <property type="molecule type" value="Genomic_DNA"/>
</dbReference>
<protein>
    <submittedName>
        <fullName evidence="1">Uncharacterized protein</fullName>
    </submittedName>
</protein>
<gene>
    <name evidence="1" type="ORF">EEDITHA_LOCUS18186</name>
</gene>
<evidence type="ECO:0000313" key="2">
    <source>
        <dbReference type="Proteomes" id="UP001153954"/>
    </source>
</evidence>
<dbReference type="AlphaFoldDB" id="A0AAU9UYP3"/>
<proteinExistence type="predicted"/>
<keyword evidence="2" id="KW-1185">Reference proteome</keyword>
<sequence>MIIDLHQNHGGFKITTTGRTLKNGVQSIVNNKHLEDENIQYRKDEFKKKYIKEKKKRKHITLKIKENCRIISTDTTQDRPCCCEVNDKLDESSAVCQGRMDNIVTEIVTPIILKEADAQGLCHQAYKYSSRKNETCQQRVPDSHSNLGILTDERYKVPCQLRSTQICDSGNMLLNENTKNITFKTCECDAQKIMELFDKKAKEMLSKACNVSHDHLLENSGVQKQIHREKPNFSKAQCENCGIANNNEKIMSNTNKLCEKKGNSLCPCQQQKQPFSTEYHMEDQHNKNKKCQCKDYLRKNIICECPKEPEPEVDLSEWIDEKQMRKLKSELTQTRSGFKINKPRKKNDIEKSDIDMNFEELLKYIAENLEDESSKYNKDVCSCSENSELKFKNVITHCECPYEELPSQIETEQISEEEPFTGIKFHISGKGSGSKGLDGILCFELLNDLSKQIKI</sequence>
<reference evidence="1" key="1">
    <citation type="submission" date="2022-03" db="EMBL/GenBank/DDBJ databases">
        <authorList>
            <person name="Tunstrom K."/>
        </authorList>
    </citation>
    <scope>NUCLEOTIDE SEQUENCE</scope>
</reference>
<comment type="caution">
    <text evidence="1">The sequence shown here is derived from an EMBL/GenBank/DDBJ whole genome shotgun (WGS) entry which is preliminary data.</text>
</comment>
<accession>A0AAU9UYP3</accession>